<sequence>MPPEVWPRLTSGTPFDFHAHLVRQAKFSRNTFGPGRRTQGVSDHIRKELAEIADAPDDLEEWIDVVILALDGAWRTGASPEQIIATLKAKQAKNEARTWPDWRTADPNKAIEHSKETAP</sequence>
<dbReference type="Proteomes" id="UP000308430">
    <property type="component" value="Unassembled WGS sequence"/>
</dbReference>
<evidence type="ECO:0000313" key="3">
    <source>
        <dbReference type="EMBL" id="THF67596.1"/>
    </source>
</evidence>
<feature type="region of interest" description="Disordered" evidence="1">
    <location>
        <begin position="93"/>
        <end position="119"/>
    </location>
</feature>
<protein>
    <submittedName>
        <fullName evidence="3">DUF550 domain-containing protein</fullName>
    </submittedName>
</protein>
<keyword evidence="4" id="KW-1185">Reference proteome</keyword>
<gene>
    <name evidence="3" type="ORF">E6C76_03815</name>
</gene>
<dbReference type="OrthoDB" id="9102475at2"/>
<name>A0A4S4B6W9_9RHOO</name>
<dbReference type="EMBL" id="SSOC01000001">
    <property type="protein sequence ID" value="THF67596.1"/>
    <property type="molecule type" value="Genomic_DNA"/>
</dbReference>
<comment type="caution">
    <text evidence="3">The sequence shown here is derived from an EMBL/GenBank/DDBJ whole genome shotgun (WGS) entry which is preliminary data.</text>
</comment>
<dbReference type="Pfam" id="PF04447">
    <property type="entry name" value="dATP-dGTP_PPHyd"/>
    <property type="match status" value="1"/>
</dbReference>
<organism evidence="3 4">
    <name type="scientific">Pseudothauera nasutitermitis</name>
    <dbReference type="NCBI Taxonomy" id="2565930"/>
    <lineage>
        <taxon>Bacteria</taxon>
        <taxon>Pseudomonadati</taxon>
        <taxon>Pseudomonadota</taxon>
        <taxon>Betaproteobacteria</taxon>
        <taxon>Rhodocyclales</taxon>
        <taxon>Zoogloeaceae</taxon>
        <taxon>Pseudothauera</taxon>
    </lineage>
</organism>
<dbReference type="InterPro" id="IPR007538">
    <property type="entry name" value="dATP/dGTP_dipphydrolase_MazZ"/>
</dbReference>
<feature type="domain" description="dATP/dGTP diphosphohydrolase MazZ" evidence="2">
    <location>
        <begin position="23"/>
        <end position="115"/>
    </location>
</feature>
<proteinExistence type="predicted"/>
<evidence type="ECO:0000256" key="1">
    <source>
        <dbReference type="SAM" id="MobiDB-lite"/>
    </source>
</evidence>
<reference evidence="3 4" key="1">
    <citation type="submission" date="2019-04" db="EMBL/GenBank/DDBJ databases">
        <title>Azoarcus nasutitermitis sp. nov. isolated from termite nest.</title>
        <authorList>
            <person name="Lin S.-Y."/>
            <person name="Hameed A."/>
            <person name="Hsu Y.-H."/>
            <person name="Young C.-C."/>
        </authorList>
    </citation>
    <scope>NUCLEOTIDE SEQUENCE [LARGE SCALE GENOMIC DNA]</scope>
    <source>
        <strain evidence="3 4">CC-YHH838</strain>
    </source>
</reference>
<evidence type="ECO:0000313" key="4">
    <source>
        <dbReference type="Proteomes" id="UP000308430"/>
    </source>
</evidence>
<accession>A0A4S4B6W9</accession>
<dbReference type="AlphaFoldDB" id="A0A4S4B6W9"/>
<evidence type="ECO:0000259" key="2">
    <source>
        <dbReference type="Pfam" id="PF04447"/>
    </source>
</evidence>